<accession>X0WK61</accession>
<dbReference type="EMBL" id="BARS01030593">
    <property type="protein sequence ID" value="GAG23622.1"/>
    <property type="molecule type" value="Genomic_DNA"/>
</dbReference>
<dbReference type="Gene3D" id="3.30.460.10">
    <property type="entry name" value="Beta Polymerase, domain 2"/>
    <property type="match status" value="1"/>
</dbReference>
<evidence type="ECO:0008006" key="2">
    <source>
        <dbReference type="Google" id="ProtNLM"/>
    </source>
</evidence>
<name>X0WK61_9ZZZZ</name>
<protein>
    <recommendedName>
        <fullName evidence="2">Poly A polymerase head domain-containing protein</fullName>
    </recommendedName>
</protein>
<dbReference type="InterPro" id="IPR043519">
    <property type="entry name" value="NT_sf"/>
</dbReference>
<reference evidence="1" key="1">
    <citation type="journal article" date="2014" name="Front. Microbiol.">
        <title>High frequency of phylogenetically diverse reductive dehalogenase-homologous genes in deep subseafloor sedimentary metagenomes.</title>
        <authorList>
            <person name="Kawai M."/>
            <person name="Futagami T."/>
            <person name="Toyoda A."/>
            <person name="Takaki Y."/>
            <person name="Nishi S."/>
            <person name="Hori S."/>
            <person name="Arai W."/>
            <person name="Tsubouchi T."/>
            <person name="Morono Y."/>
            <person name="Uchiyama I."/>
            <person name="Ito T."/>
            <person name="Fujiyama A."/>
            <person name="Inagaki F."/>
            <person name="Takami H."/>
        </authorList>
    </citation>
    <scope>NUCLEOTIDE SEQUENCE</scope>
    <source>
        <strain evidence="1">Expedition CK06-06</strain>
    </source>
</reference>
<dbReference type="AlphaFoldDB" id="X0WK61"/>
<evidence type="ECO:0000313" key="1">
    <source>
        <dbReference type="EMBL" id="GAG23622.1"/>
    </source>
</evidence>
<feature type="non-terminal residue" evidence="1">
    <location>
        <position position="143"/>
    </location>
</feature>
<proteinExistence type="predicted"/>
<sequence>MTQKLLDLSGKIKSPILEILEAISNMAASLDIPVFVVGAAARDIILHYGYGVEIIRATEDIDVGVMVEDWDKFTQLKEAIIGSGTFDQGRESQRFFYKGNFPVDIVPFGQISKPKDIIEWPDFEGIEMSTLGFKESFDNSILV</sequence>
<comment type="caution">
    <text evidence="1">The sequence shown here is derived from an EMBL/GenBank/DDBJ whole genome shotgun (WGS) entry which is preliminary data.</text>
</comment>
<gene>
    <name evidence="1" type="ORF">S01H1_47704</name>
</gene>
<organism evidence="1">
    <name type="scientific">marine sediment metagenome</name>
    <dbReference type="NCBI Taxonomy" id="412755"/>
    <lineage>
        <taxon>unclassified sequences</taxon>
        <taxon>metagenomes</taxon>
        <taxon>ecological metagenomes</taxon>
    </lineage>
</organism>